<evidence type="ECO:0000256" key="2">
    <source>
        <dbReference type="ARBA" id="ARBA00007362"/>
    </source>
</evidence>
<dbReference type="SUPFAM" id="SSF103481">
    <property type="entry name" value="Multidrug resistance efflux transporter EmrE"/>
    <property type="match status" value="2"/>
</dbReference>
<feature type="domain" description="EamA" evidence="7">
    <location>
        <begin position="163"/>
        <end position="291"/>
    </location>
</feature>
<evidence type="ECO:0000256" key="1">
    <source>
        <dbReference type="ARBA" id="ARBA00004141"/>
    </source>
</evidence>
<keyword evidence="5 6" id="KW-0472">Membrane</keyword>
<dbReference type="InterPro" id="IPR037185">
    <property type="entry name" value="EmrE-like"/>
</dbReference>
<gene>
    <name evidence="8" type="ORF">DNJ73_04610</name>
</gene>
<feature type="transmembrane region" description="Helical" evidence="6">
    <location>
        <begin position="275"/>
        <end position="294"/>
    </location>
</feature>
<dbReference type="AlphaFoldDB" id="A0A318R4G1"/>
<evidence type="ECO:0000313" key="8">
    <source>
        <dbReference type="EMBL" id="PYE03030.1"/>
    </source>
</evidence>
<comment type="subcellular location">
    <subcellularLocation>
        <location evidence="1">Membrane</location>
        <topology evidence="1">Multi-pass membrane protein</topology>
    </subcellularLocation>
</comment>
<feature type="transmembrane region" description="Helical" evidence="6">
    <location>
        <begin position="131"/>
        <end position="149"/>
    </location>
</feature>
<feature type="transmembrane region" description="Helical" evidence="6">
    <location>
        <begin position="221"/>
        <end position="238"/>
    </location>
</feature>
<dbReference type="GO" id="GO:0016020">
    <property type="term" value="C:membrane"/>
    <property type="evidence" value="ECO:0007669"/>
    <property type="project" value="UniProtKB-SubCell"/>
</dbReference>
<proteinExistence type="inferred from homology"/>
<accession>A0A318R4G1</accession>
<feature type="transmembrane region" description="Helical" evidence="6">
    <location>
        <begin position="107"/>
        <end position="124"/>
    </location>
</feature>
<feature type="domain" description="EamA" evidence="7">
    <location>
        <begin position="17"/>
        <end position="147"/>
    </location>
</feature>
<feature type="transmembrane region" description="Helical" evidence="6">
    <location>
        <begin position="21"/>
        <end position="43"/>
    </location>
</feature>
<dbReference type="Proteomes" id="UP000247807">
    <property type="component" value="Unassembled WGS sequence"/>
</dbReference>
<keyword evidence="4 6" id="KW-1133">Transmembrane helix</keyword>
<sequence length="300" mass="33254">MREKQILKKIEKDRNFRGIKFLIASGLAFSLMSVCVKSINGRIPVSELVFARASISLVITRLVLFKNNINPWGNQKKLLIIRGLLGTLALFCIFKALTILPIATATVIQYIYPTFTVICAHFILKEDILKRIVYSIIIGWIGIILVSQPEFISNRNVIDTFIALTIAIIGALLTSLAYICVRKLSAKEHPLVIIHYFPLVSIPLSLPLIINNFVLPIGFEWIWILGIGFFTQIGQVCITEGLRLIPAGQATSLNYSQVIFSSIWGLLIFKDTISTSVYLGGLCVLISTIISISASKSSKA</sequence>
<evidence type="ECO:0000259" key="7">
    <source>
        <dbReference type="Pfam" id="PF00892"/>
    </source>
</evidence>
<evidence type="ECO:0000256" key="6">
    <source>
        <dbReference type="SAM" id="Phobius"/>
    </source>
</evidence>
<dbReference type="OrthoDB" id="554876at2"/>
<comment type="caution">
    <text evidence="8">The sequence shown here is derived from an EMBL/GenBank/DDBJ whole genome shotgun (WGS) entry which is preliminary data.</text>
</comment>
<evidence type="ECO:0000256" key="5">
    <source>
        <dbReference type="ARBA" id="ARBA00023136"/>
    </source>
</evidence>
<dbReference type="EMBL" id="QJUE01000002">
    <property type="protein sequence ID" value="PYE03030.1"/>
    <property type="molecule type" value="Genomic_DNA"/>
</dbReference>
<name>A0A318R4G1_PROMR</name>
<keyword evidence="3 6" id="KW-0812">Transmembrane</keyword>
<feature type="transmembrane region" description="Helical" evidence="6">
    <location>
        <begin position="79"/>
        <end position="101"/>
    </location>
</feature>
<dbReference type="Pfam" id="PF00892">
    <property type="entry name" value="EamA"/>
    <property type="match status" value="2"/>
</dbReference>
<protein>
    <submittedName>
        <fullName evidence="8">EamA family transporter</fullName>
    </submittedName>
</protein>
<dbReference type="PANTHER" id="PTHR22911:SF6">
    <property type="entry name" value="SOLUTE CARRIER FAMILY 35 MEMBER G1"/>
    <property type="match status" value="1"/>
</dbReference>
<feature type="transmembrane region" description="Helical" evidence="6">
    <location>
        <begin position="161"/>
        <end position="181"/>
    </location>
</feature>
<comment type="similarity">
    <text evidence="2">Belongs to the EamA transporter family.</text>
</comment>
<reference evidence="8 9" key="1">
    <citation type="journal article" date="2018" name="Appl. Environ. Microbiol.">
        <title>Genome rearrangement shapes Prochlorococcus ecological adaptation.</title>
        <authorList>
            <person name="Yan W."/>
            <person name="Wei S."/>
            <person name="Wang Q."/>
            <person name="Xiao X."/>
            <person name="Zeng Q."/>
            <person name="Jiao N."/>
            <person name="Zhang R."/>
        </authorList>
    </citation>
    <scope>NUCLEOTIDE SEQUENCE [LARGE SCALE GENOMIC DNA]</scope>
    <source>
        <strain evidence="8 9">XMU1408</strain>
    </source>
</reference>
<evidence type="ECO:0000256" key="4">
    <source>
        <dbReference type="ARBA" id="ARBA00022989"/>
    </source>
</evidence>
<dbReference type="RefSeq" id="WP_158466525.1">
    <property type="nucleotide sequence ID" value="NZ_QJUE01000002.1"/>
</dbReference>
<evidence type="ECO:0000313" key="9">
    <source>
        <dbReference type="Proteomes" id="UP000247807"/>
    </source>
</evidence>
<evidence type="ECO:0000256" key="3">
    <source>
        <dbReference type="ARBA" id="ARBA00022692"/>
    </source>
</evidence>
<feature type="transmembrane region" description="Helical" evidence="6">
    <location>
        <begin position="250"/>
        <end position="269"/>
    </location>
</feature>
<organism evidence="8 9">
    <name type="scientific">Prochlorococcus marinus XMU1408</name>
    <dbReference type="NCBI Taxonomy" id="2213228"/>
    <lineage>
        <taxon>Bacteria</taxon>
        <taxon>Bacillati</taxon>
        <taxon>Cyanobacteriota</taxon>
        <taxon>Cyanophyceae</taxon>
        <taxon>Synechococcales</taxon>
        <taxon>Prochlorococcaceae</taxon>
        <taxon>Prochlorococcus</taxon>
    </lineage>
</organism>
<dbReference type="InterPro" id="IPR000620">
    <property type="entry name" value="EamA_dom"/>
</dbReference>
<dbReference type="PANTHER" id="PTHR22911">
    <property type="entry name" value="ACYL-MALONYL CONDENSING ENZYME-RELATED"/>
    <property type="match status" value="1"/>
</dbReference>
<feature type="transmembrane region" description="Helical" evidence="6">
    <location>
        <begin position="193"/>
        <end position="215"/>
    </location>
</feature>
<feature type="transmembrane region" description="Helical" evidence="6">
    <location>
        <begin position="49"/>
        <end position="67"/>
    </location>
</feature>